<dbReference type="AlphaFoldDB" id="A0ABD2BU21"/>
<accession>A0ABD2BU21</accession>
<dbReference type="Proteomes" id="UP001607303">
    <property type="component" value="Unassembled WGS sequence"/>
</dbReference>
<evidence type="ECO:0000313" key="2">
    <source>
        <dbReference type="Proteomes" id="UP001607303"/>
    </source>
</evidence>
<comment type="caution">
    <text evidence="1">The sequence shown here is derived from an EMBL/GenBank/DDBJ whole genome shotgun (WGS) entry which is preliminary data.</text>
</comment>
<protein>
    <submittedName>
        <fullName evidence="1">Uncharacterized protein</fullName>
    </submittedName>
</protein>
<proteinExistence type="predicted"/>
<gene>
    <name evidence="1" type="ORF">V1477_012618</name>
</gene>
<dbReference type="EMBL" id="JAYRBN010000066">
    <property type="protein sequence ID" value="KAL2736109.1"/>
    <property type="molecule type" value="Genomic_DNA"/>
</dbReference>
<organism evidence="1 2">
    <name type="scientific">Vespula maculifrons</name>
    <name type="common">Eastern yellow jacket</name>
    <name type="synonym">Wasp</name>
    <dbReference type="NCBI Taxonomy" id="7453"/>
    <lineage>
        <taxon>Eukaryota</taxon>
        <taxon>Metazoa</taxon>
        <taxon>Ecdysozoa</taxon>
        <taxon>Arthropoda</taxon>
        <taxon>Hexapoda</taxon>
        <taxon>Insecta</taxon>
        <taxon>Pterygota</taxon>
        <taxon>Neoptera</taxon>
        <taxon>Endopterygota</taxon>
        <taxon>Hymenoptera</taxon>
        <taxon>Apocrita</taxon>
        <taxon>Aculeata</taxon>
        <taxon>Vespoidea</taxon>
        <taxon>Vespidae</taxon>
        <taxon>Vespinae</taxon>
        <taxon>Vespula</taxon>
    </lineage>
</organism>
<reference evidence="1 2" key="1">
    <citation type="journal article" date="2024" name="Ann. Entomol. Soc. Am.">
        <title>Genomic analyses of the southern and eastern yellowjacket wasps (Hymenoptera: Vespidae) reveal evolutionary signatures of social life.</title>
        <authorList>
            <person name="Catto M.A."/>
            <person name="Caine P.B."/>
            <person name="Orr S.E."/>
            <person name="Hunt B.G."/>
            <person name="Goodisman M.A.D."/>
        </authorList>
    </citation>
    <scope>NUCLEOTIDE SEQUENCE [LARGE SCALE GENOMIC DNA]</scope>
    <source>
        <strain evidence="1">232</strain>
        <tissue evidence="1">Head and thorax</tissue>
    </source>
</reference>
<name>A0ABD2BU21_VESMC</name>
<evidence type="ECO:0000313" key="1">
    <source>
        <dbReference type="EMBL" id="KAL2736109.1"/>
    </source>
</evidence>
<sequence length="91" mass="10995">MGNRKLLILHIQTRMIEDGTLFYTLPIHESLRQKEIILDNPKCNLKILYSQYIAYEKQIYTLKSQEYYKLLYMFINNQDKENDGFISDLKK</sequence>
<keyword evidence="2" id="KW-1185">Reference proteome</keyword>